<dbReference type="GO" id="GO:0022857">
    <property type="term" value="F:transmembrane transporter activity"/>
    <property type="evidence" value="ECO:0007669"/>
    <property type="project" value="UniProtKB-UniRule"/>
</dbReference>
<evidence type="ECO:0000256" key="4">
    <source>
        <dbReference type="ARBA" id="ARBA00022989"/>
    </source>
</evidence>
<keyword evidence="5 6" id="KW-0472">Membrane</keyword>
<evidence type="ECO:0000256" key="6">
    <source>
        <dbReference type="RuleBase" id="RU368066"/>
    </source>
</evidence>
<dbReference type="InterPro" id="IPR007603">
    <property type="entry name" value="Choline_transptr-like"/>
</dbReference>
<evidence type="ECO:0000313" key="8">
    <source>
        <dbReference type="Proteomes" id="UP000242715"/>
    </source>
</evidence>
<gene>
    <name evidence="7" type="ORF">TSUD_62520</name>
</gene>
<proteinExistence type="inferred from homology"/>
<evidence type="ECO:0000256" key="5">
    <source>
        <dbReference type="ARBA" id="ARBA00023136"/>
    </source>
</evidence>
<evidence type="ECO:0000313" key="7">
    <source>
        <dbReference type="EMBL" id="GAU30632.1"/>
    </source>
</evidence>
<dbReference type="Proteomes" id="UP000242715">
    <property type="component" value="Unassembled WGS sequence"/>
</dbReference>
<keyword evidence="8" id="KW-1185">Reference proteome</keyword>
<dbReference type="AlphaFoldDB" id="A0A2Z6N0V4"/>
<dbReference type="Pfam" id="PF04515">
    <property type="entry name" value="Choline_transpo"/>
    <property type="match status" value="1"/>
</dbReference>
<dbReference type="OrthoDB" id="420519at2759"/>
<protein>
    <recommendedName>
        <fullName evidence="6">Choline transporter-like protein</fullName>
    </recommendedName>
</protein>
<dbReference type="GO" id="GO:0005886">
    <property type="term" value="C:plasma membrane"/>
    <property type="evidence" value="ECO:0007669"/>
    <property type="project" value="UniProtKB-SubCell"/>
</dbReference>
<keyword evidence="3 6" id="KW-0812">Transmembrane</keyword>
<sequence length="119" mass="13439">MGRKELCQFACVILKAATNLGSDAYFVAAIAWLLLIIVLGYLVHVLDNVIDTIYVCYAIDRDRGEDRVTEQNNFLFCFCSKLICAIHLIYPSINNTHQNHVLNYKSRVEMGVGDAHQAM</sequence>
<comment type="caution">
    <text evidence="6">Lacks conserved residue(s) required for the propagation of feature annotation.</text>
</comment>
<evidence type="ECO:0000256" key="3">
    <source>
        <dbReference type="ARBA" id="ARBA00022692"/>
    </source>
</evidence>
<comment type="subcellular location">
    <subcellularLocation>
        <location evidence="6">Cell membrane</location>
        <topology evidence="6">Multi-pass membrane protein</topology>
    </subcellularLocation>
    <subcellularLocation>
        <location evidence="1">Membrane</location>
        <topology evidence="1">Multi-pass membrane protein</topology>
    </subcellularLocation>
</comment>
<evidence type="ECO:0000256" key="2">
    <source>
        <dbReference type="ARBA" id="ARBA00007168"/>
    </source>
</evidence>
<reference evidence="8" key="1">
    <citation type="journal article" date="2017" name="Front. Plant Sci.">
        <title>Climate Clever Clovers: New Paradigm to Reduce the Environmental Footprint of Ruminants by Breeding Low Methanogenic Forages Utilizing Haplotype Variation.</title>
        <authorList>
            <person name="Kaur P."/>
            <person name="Appels R."/>
            <person name="Bayer P.E."/>
            <person name="Keeble-Gagnere G."/>
            <person name="Wang J."/>
            <person name="Hirakawa H."/>
            <person name="Shirasawa K."/>
            <person name="Vercoe P."/>
            <person name="Stefanova K."/>
            <person name="Durmic Z."/>
            <person name="Nichols P."/>
            <person name="Revell C."/>
            <person name="Isobe S.N."/>
            <person name="Edwards D."/>
            <person name="Erskine W."/>
        </authorList>
    </citation>
    <scope>NUCLEOTIDE SEQUENCE [LARGE SCALE GENOMIC DNA]</scope>
    <source>
        <strain evidence="8">cv. Daliak</strain>
    </source>
</reference>
<name>A0A2Z6N0V4_TRISU</name>
<organism evidence="7 8">
    <name type="scientific">Trifolium subterraneum</name>
    <name type="common">Subterranean clover</name>
    <dbReference type="NCBI Taxonomy" id="3900"/>
    <lineage>
        <taxon>Eukaryota</taxon>
        <taxon>Viridiplantae</taxon>
        <taxon>Streptophyta</taxon>
        <taxon>Embryophyta</taxon>
        <taxon>Tracheophyta</taxon>
        <taxon>Spermatophyta</taxon>
        <taxon>Magnoliopsida</taxon>
        <taxon>eudicotyledons</taxon>
        <taxon>Gunneridae</taxon>
        <taxon>Pentapetalae</taxon>
        <taxon>rosids</taxon>
        <taxon>fabids</taxon>
        <taxon>Fabales</taxon>
        <taxon>Fabaceae</taxon>
        <taxon>Papilionoideae</taxon>
        <taxon>50 kb inversion clade</taxon>
        <taxon>NPAAA clade</taxon>
        <taxon>Hologalegina</taxon>
        <taxon>IRL clade</taxon>
        <taxon>Trifolieae</taxon>
        <taxon>Trifolium</taxon>
    </lineage>
</organism>
<accession>A0A2Z6N0V4</accession>
<comment type="function">
    <text evidence="6">Choline transporter.</text>
</comment>
<feature type="transmembrane region" description="Helical" evidence="6">
    <location>
        <begin position="24"/>
        <end position="43"/>
    </location>
</feature>
<dbReference type="EMBL" id="DF973430">
    <property type="protein sequence ID" value="GAU30632.1"/>
    <property type="molecule type" value="Genomic_DNA"/>
</dbReference>
<keyword evidence="4 6" id="KW-1133">Transmembrane helix</keyword>
<evidence type="ECO:0000256" key="1">
    <source>
        <dbReference type="ARBA" id="ARBA00004141"/>
    </source>
</evidence>
<comment type="similarity">
    <text evidence="2 6">Belongs to the CTL (choline transporter-like) family.</text>
</comment>